<evidence type="ECO:0000256" key="1">
    <source>
        <dbReference type="SAM" id="Coils"/>
    </source>
</evidence>
<dbReference type="GO" id="GO:0008233">
    <property type="term" value="F:peptidase activity"/>
    <property type="evidence" value="ECO:0007669"/>
    <property type="project" value="InterPro"/>
</dbReference>
<dbReference type="Gene3D" id="3.30.1380.10">
    <property type="match status" value="1"/>
</dbReference>
<dbReference type="CDD" id="cd14814">
    <property type="entry name" value="Peptidase_M15"/>
    <property type="match status" value="1"/>
</dbReference>
<dbReference type="Proteomes" id="UP000655589">
    <property type="component" value="Unassembled WGS sequence"/>
</dbReference>
<dbReference type="EMBL" id="BMPT01000001">
    <property type="protein sequence ID" value="GGM11249.1"/>
    <property type="molecule type" value="Genomic_DNA"/>
</dbReference>
<proteinExistence type="predicted"/>
<name>A0A8H9GDL5_9MICO</name>
<keyword evidence="4" id="KW-1185">Reference proteome</keyword>
<dbReference type="AlphaFoldDB" id="A0A8H9GDL5"/>
<sequence length="397" mass="42636">MRPLLVFLVVAAVALVGSIVFALVRLGDGRELDRLAAARAEVVQVVDEGRAAQEGLADEVAAAEEVLGATQGKVVDDALRTALARHVDEAEQLGAQQPPTVPEPGTAGLEAPEDAEVLRARATEWAEGVRSAAAGLAAAREDVEASHRAWQDERRAEQARAEQAADRAADLETARKRLTTVTDQLAISVRDSAYTLDWSQGLGAPEEVRGALATWRKHGQAALDAQADPDDLAAVNALVDRREQARRTIEARAWDVRATVADGSNGRIAIDSLCKVGVGPEGQDQYLRCDAAEAWKTLDQAFAKEFGKPLRVEYGYRPFDWQLQALDEFGAGQVAAPGTSNHGLAVAVDVPVDDGFRFGQPEFAWLAAHGPAQGWVHPEWARAGGGREEPWHFEFVG</sequence>
<reference evidence="3" key="2">
    <citation type="submission" date="2020-09" db="EMBL/GenBank/DDBJ databases">
        <authorList>
            <person name="Sun Q."/>
            <person name="Ohkuma M."/>
        </authorList>
    </citation>
    <scope>NUCLEOTIDE SEQUENCE</scope>
    <source>
        <strain evidence="3">JCM 3051</strain>
    </source>
</reference>
<dbReference type="Pfam" id="PF02557">
    <property type="entry name" value="VanY"/>
    <property type="match status" value="1"/>
</dbReference>
<gene>
    <name evidence="3" type="ORF">GCM10010102_03840</name>
</gene>
<dbReference type="InterPro" id="IPR009045">
    <property type="entry name" value="Zn_M74/Hedgehog-like"/>
</dbReference>
<comment type="caution">
    <text evidence="3">The sequence shown here is derived from an EMBL/GenBank/DDBJ whole genome shotgun (WGS) entry which is preliminary data.</text>
</comment>
<evidence type="ECO:0000313" key="3">
    <source>
        <dbReference type="EMBL" id="GGM11249.1"/>
    </source>
</evidence>
<dbReference type="InterPro" id="IPR003709">
    <property type="entry name" value="VanY-like_core_dom"/>
</dbReference>
<keyword evidence="1" id="KW-0175">Coiled coil</keyword>
<feature type="domain" description="D-alanyl-D-alanine carboxypeptidase-like core" evidence="2">
    <location>
        <begin position="285"/>
        <end position="397"/>
    </location>
</feature>
<reference evidence="3" key="1">
    <citation type="journal article" date="2014" name="Int. J. Syst. Evol. Microbiol.">
        <title>Complete genome sequence of Corynebacterium casei LMG S-19264T (=DSM 44701T), isolated from a smear-ripened cheese.</title>
        <authorList>
            <consortium name="US DOE Joint Genome Institute (JGI-PGF)"/>
            <person name="Walter F."/>
            <person name="Albersmeier A."/>
            <person name="Kalinowski J."/>
            <person name="Ruckert C."/>
        </authorList>
    </citation>
    <scope>NUCLEOTIDE SEQUENCE</scope>
    <source>
        <strain evidence="3">JCM 3051</strain>
    </source>
</reference>
<feature type="coiled-coil region" evidence="1">
    <location>
        <begin position="154"/>
        <end position="181"/>
    </location>
</feature>
<protein>
    <recommendedName>
        <fullName evidence="2">D-alanyl-D-alanine carboxypeptidase-like core domain-containing protein</fullName>
    </recommendedName>
</protein>
<organism evidence="3 4">
    <name type="scientific">Promicromonospora citrea</name>
    <dbReference type="NCBI Taxonomy" id="43677"/>
    <lineage>
        <taxon>Bacteria</taxon>
        <taxon>Bacillati</taxon>
        <taxon>Actinomycetota</taxon>
        <taxon>Actinomycetes</taxon>
        <taxon>Micrococcales</taxon>
        <taxon>Promicromonosporaceae</taxon>
        <taxon>Promicromonospora</taxon>
    </lineage>
</organism>
<evidence type="ECO:0000313" key="4">
    <source>
        <dbReference type="Proteomes" id="UP000655589"/>
    </source>
</evidence>
<dbReference type="SUPFAM" id="SSF55166">
    <property type="entry name" value="Hedgehog/DD-peptidase"/>
    <property type="match status" value="1"/>
</dbReference>
<evidence type="ECO:0000259" key="2">
    <source>
        <dbReference type="Pfam" id="PF02557"/>
    </source>
</evidence>
<accession>A0A8H9GDL5</accession>
<dbReference type="GO" id="GO:0006508">
    <property type="term" value="P:proteolysis"/>
    <property type="evidence" value="ECO:0007669"/>
    <property type="project" value="InterPro"/>
</dbReference>